<dbReference type="RefSeq" id="XP_033689423.1">
    <property type="nucleotide sequence ID" value="XM_033834551.1"/>
</dbReference>
<keyword evidence="1" id="KW-0732">Signal</keyword>
<feature type="signal peptide" evidence="1">
    <location>
        <begin position="1"/>
        <end position="17"/>
    </location>
</feature>
<organism evidence="2 3">
    <name type="scientific">Trematosphaeria pertusa</name>
    <dbReference type="NCBI Taxonomy" id="390896"/>
    <lineage>
        <taxon>Eukaryota</taxon>
        <taxon>Fungi</taxon>
        <taxon>Dikarya</taxon>
        <taxon>Ascomycota</taxon>
        <taxon>Pezizomycotina</taxon>
        <taxon>Dothideomycetes</taxon>
        <taxon>Pleosporomycetidae</taxon>
        <taxon>Pleosporales</taxon>
        <taxon>Massarineae</taxon>
        <taxon>Trematosphaeriaceae</taxon>
        <taxon>Trematosphaeria</taxon>
    </lineage>
</organism>
<protein>
    <submittedName>
        <fullName evidence="2">Uncharacterized protein</fullName>
    </submittedName>
</protein>
<gene>
    <name evidence="2" type="ORF">BU26DRAFT_583022</name>
</gene>
<dbReference type="EMBL" id="ML987190">
    <property type="protein sequence ID" value="KAF2254419.1"/>
    <property type="molecule type" value="Genomic_DNA"/>
</dbReference>
<feature type="chain" id="PRO_5025367523" evidence="1">
    <location>
        <begin position="18"/>
        <end position="108"/>
    </location>
</feature>
<dbReference type="Proteomes" id="UP000800094">
    <property type="component" value="Unassembled WGS sequence"/>
</dbReference>
<evidence type="ECO:0000256" key="1">
    <source>
        <dbReference type="SAM" id="SignalP"/>
    </source>
</evidence>
<keyword evidence="3" id="KW-1185">Reference proteome</keyword>
<evidence type="ECO:0000313" key="2">
    <source>
        <dbReference type="EMBL" id="KAF2254419.1"/>
    </source>
</evidence>
<proteinExistence type="predicted"/>
<sequence>MIMGPLIFWATLSPCNCCSTLGDMFDASRFTTYAGMPGRARKHGSYDLTHLRAVVSNAFGLVRRIAYLVLAFETSFGYYDAQLSVLESFDRYLYVDWNTVSAVGFGFK</sequence>
<dbReference type="AlphaFoldDB" id="A0A6A6IVG4"/>
<evidence type="ECO:0000313" key="3">
    <source>
        <dbReference type="Proteomes" id="UP000800094"/>
    </source>
</evidence>
<reference evidence="2" key="1">
    <citation type="journal article" date="2020" name="Stud. Mycol.">
        <title>101 Dothideomycetes genomes: a test case for predicting lifestyles and emergence of pathogens.</title>
        <authorList>
            <person name="Haridas S."/>
            <person name="Albert R."/>
            <person name="Binder M."/>
            <person name="Bloem J."/>
            <person name="Labutti K."/>
            <person name="Salamov A."/>
            <person name="Andreopoulos B."/>
            <person name="Baker S."/>
            <person name="Barry K."/>
            <person name="Bills G."/>
            <person name="Bluhm B."/>
            <person name="Cannon C."/>
            <person name="Castanera R."/>
            <person name="Culley D."/>
            <person name="Daum C."/>
            <person name="Ezra D."/>
            <person name="Gonzalez J."/>
            <person name="Henrissat B."/>
            <person name="Kuo A."/>
            <person name="Liang C."/>
            <person name="Lipzen A."/>
            <person name="Lutzoni F."/>
            <person name="Magnuson J."/>
            <person name="Mondo S."/>
            <person name="Nolan M."/>
            <person name="Ohm R."/>
            <person name="Pangilinan J."/>
            <person name="Park H.-J."/>
            <person name="Ramirez L."/>
            <person name="Alfaro M."/>
            <person name="Sun H."/>
            <person name="Tritt A."/>
            <person name="Yoshinaga Y."/>
            <person name="Zwiers L.-H."/>
            <person name="Turgeon B."/>
            <person name="Goodwin S."/>
            <person name="Spatafora J."/>
            <person name="Crous P."/>
            <person name="Grigoriev I."/>
        </authorList>
    </citation>
    <scope>NUCLEOTIDE SEQUENCE</scope>
    <source>
        <strain evidence="2">CBS 122368</strain>
    </source>
</reference>
<name>A0A6A6IVG4_9PLEO</name>
<accession>A0A6A6IVG4</accession>
<dbReference type="GeneID" id="54587881"/>